<feature type="chain" id="PRO_5010347012" description="Regulatory protein SoxS" evidence="1">
    <location>
        <begin position="24"/>
        <end position="128"/>
    </location>
</feature>
<dbReference type="Gene3D" id="3.40.30.10">
    <property type="entry name" value="Glutaredoxin"/>
    <property type="match status" value="1"/>
</dbReference>
<sequence length="128" mass="14111">MRLRTAFLSLLVAAGLAVSPVIAAAQTALIMVEEQGCVWCARWDDQIAPIYPKTQAGKAAPLRRVDINDDKPADLHFARGLHYTPTFVLMVDGHEVSRIEGYPGEDFFWGVLEKMLSDAKLMPDPAKS</sequence>
<evidence type="ECO:0008006" key="4">
    <source>
        <dbReference type="Google" id="ProtNLM"/>
    </source>
</evidence>
<gene>
    <name evidence="2" type="ORF">SAMN04488041_10384</name>
</gene>
<keyword evidence="1" id="KW-0732">Signal</keyword>
<proteinExistence type="predicted"/>
<accession>A0A1H2VWZ0</accession>
<dbReference type="STRING" id="60137.SAMN04488041_10384"/>
<feature type="signal peptide" evidence="1">
    <location>
        <begin position="1"/>
        <end position="23"/>
    </location>
</feature>
<evidence type="ECO:0000313" key="2">
    <source>
        <dbReference type="EMBL" id="SDW72942.1"/>
    </source>
</evidence>
<dbReference type="InterPro" id="IPR036249">
    <property type="entry name" value="Thioredoxin-like_sf"/>
</dbReference>
<evidence type="ECO:0000256" key="1">
    <source>
        <dbReference type="SAM" id="SignalP"/>
    </source>
</evidence>
<evidence type="ECO:0000313" key="3">
    <source>
        <dbReference type="Proteomes" id="UP000183076"/>
    </source>
</evidence>
<protein>
    <recommendedName>
        <fullName evidence="4">Regulatory protein SoxS</fullName>
    </recommendedName>
</protein>
<dbReference type="GeneID" id="94021203"/>
<dbReference type="SUPFAM" id="SSF52833">
    <property type="entry name" value="Thioredoxin-like"/>
    <property type="match status" value="1"/>
</dbReference>
<organism evidence="2 3">
    <name type="scientific">Sulfitobacter pontiacus</name>
    <dbReference type="NCBI Taxonomy" id="60137"/>
    <lineage>
        <taxon>Bacteria</taxon>
        <taxon>Pseudomonadati</taxon>
        <taxon>Pseudomonadota</taxon>
        <taxon>Alphaproteobacteria</taxon>
        <taxon>Rhodobacterales</taxon>
        <taxon>Roseobacteraceae</taxon>
        <taxon>Sulfitobacter</taxon>
    </lineage>
</organism>
<dbReference type="RefSeq" id="WP_074635258.1">
    <property type="nucleotide sequence ID" value="NZ_CP160849.1"/>
</dbReference>
<dbReference type="AlphaFoldDB" id="A0A1H2VWZ0"/>
<dbReference type="Proteomes" id="UP000183076">
    <property type="component" value="Unassembled WGS sequence"/>
</dbReference>
<name>A0A1H2VWZ0_9RHOB</name>
<dbReference type="EMBL" id="FNNB01000003">
    <property type="protein sequence ID" value="SDW72942.1"/>
    <property type="molecule type" value="Genomic_DNA"/>
</dbReference>
<reference evidence="3" key="1">
    <citation type="submission" date="2016-10" db="EMBL/GenBank/DDBJ databases">
        <authorList>
            <person name="Varghese N."/>
            <person name="Submissions S."/>
        </authorList>
    </citation>
    <scope>NUCLEOTIDE SEQUENCE [LARGE SCALE GENOMIC DNA]</scope>
    <source>
        <strain evidence="3">DSM 10014</strain>
    </source>
</reference>